<proteinExistence type="predicted"/>
<evidence type="ECO:0000313" key="1">
    <source>
        <dbReference type="EMBL" id="CAE00205.1"/>
    </source>
</evidence>
<dbReference type="EMBL" id="AJ571701">
    <property type="protein sequence ID" value="CAE00205.1"/>
    <property type="molecule type" value="Genomic_DNA"/>
</dbReference>
<dbReference type="AlphaFoldDB" id="Q7WYS2"/>
<name>Q7WYS2_RHIJ3</name>
<organism evidence="1">
    <name type="scientific">Rhizobium johnstonii (strain DSM 114642 / LMG 32736 / 3841)</name>
    <name type="common">Rhizobium leguminosarum bv. viciae</name>
    <dbReference type="NCBI Taxonomy" id="216596"/>
    <lineage>
        <taxon>Bacteria</taxon>
        <taxon>Pseudomonadati</taxon>
        <taxon>Pseudomonadota</taxon>
        <taxon>Alphaproteobacteria</taxon>
        <taxon>Hyphomicrobiales</taxon>
        <taxon>Rhizobiaceae</taxon>
        <taxon>Rhizobium/Agrobacterium group</taxon>
        <taxon>Rhizobium</taxon>
        <taxon>Rhizobium johnstonii</taxon>
    </lineage>
</organism>
<accession>Q7WYS2</accession>
<sequence length="62" mass="6721">MMLLTARSGASIIASSRTDSGIFSRPRHGLRKHGIAICAGCDFFMIDIAGPIRLKRHLGLLL</sequence>
<protein>
    <submittedName>
        <fullName evidence="1">Uncharacterized protein</fullName>
    </submittedName>
</protein>
<reference evidence="1" key="1">
    <citation type="submission" date="2003-05" db="EMBL/GenBank/DDBJ databases">
        <title>DNA region of Rhizobium leguminosarum bv. viciae 3841 involved in lipopolysaccharide O-chain biosynthesis.</title>
        <authorList>
            <person name="Kannenberg E.L."/>
            <person name="Mueller P."/>
            <person name="Brewin N.J."/>
            <person name="Schmitz S."/>
        </authorList>
    </citation>
    <scope>NUCLEOTIDE SEQUENCE</scope>
</reference>